<evidence type="ECO:0000256" key="4">
    <source>
        <dbReference type="ARBA" id="ARBA00022759"/>
    </source>
</evidence>
<dbReference type="NCBIfam" id="TIGR00043">
    <property type="entry name" value="rRNA maturation RNase YbeY"/>
    <property type="match status" value="1"/>
</dbReference>
<evidence type="ECO:0000256" key="3">
    <source>
        <dbReference type="ARBA" id="ARBA00022723"/>
    </source>
</evidence>
<keyword evidence="2 7" id="KW-0540">Nuclease</keyword>
<keyword evidence="7" id="KW-0698">rRNA processing</keyword>
<organism evidence="8 9">
    <name type="scientific">Candidatus Ornithospirochaeta avicola</name>
    <dbReference type="NCBI Taxonomy" id="2840896"/>
    <lineage>
        <taxon>Bacteria</taxon>
        <taxon>Pseudomonadati</taxon>
        <taxon>Spirochaetota</taxon>
        <taxon>Spirochaetia</taxon>
        <taxon>Spirochaetales</taxon>
        <taxon>Spirochaetaceae</taxon>
        <taxon>Spirochaetaceae incertae sedis</taxon>
        <taxon>Candidatus Ornithospirochaeta</taxon>
    </lineage>
</organism>
<dbReference type="GO" id="GO:0005737">
    <property type="term" value="C:cytoplasm"/>
    <property type="evidence" value="ECO:0007669"/>
    <property type="project" value="UniProtKB-SubCell"/>
</dbReference>
<comment type="cofactor">
    <cofactor evidence="7">
        <name>Zn(2+)</name>
        <dbReference type="ChEBI" id="CHEBI:29105"/>
    </cofactor>
    <text evidence="7">Binds 1 zinc ion.</text>
</comment>
<gene>
    <name evidence="7 8" type="primary">ybeY</name>
    <name evidence="8" type="ORF">IAB12_01060</name>
</gene>
<proteinExistence type="inferred from homology"/>
<protein>
    <recommendedName>
        <fullName evidence="7">Endoribonuclease YbeY</fullName>
        <ecNumber evidence="7">3.1.-.-</ecNumber>
    </recommendedName>
</protein>
<dbReference type="Gene3D" id="3.40.390.30">
    <property type="entry name" value="Metalloproteases ('zincins'), catalytic domain"/>
    <property type="match status" value="1"/>
</dbReference>
<comment type="subcellular location">
    <subcellularLocation>
        <location evidence="7">Cytoplasm</location>
    </subcellularLocation>
</comment>
<evidence type="ECO:0000256" key="1">
    <source>
        <dbReference type="ARBA" id="ARBA00010875"/>
    </source>
</evidence>
<dbReference type="EMBL" id="DXHU01000005">
    <property type="protein sequence ID" value="HIV98354.1"/>
    <property type="molecule type" value="Genomic_DNA"/>
</dbReference>
<feature type="binding site" evidence="7">
    <location>
        <position position="129"/>
    </location>
    <ligand>
        <name>Zn(2+)</name>
        <dbReference type="ChEBI" id="CHEBI:29105"/>
        <note>catalytic</note>
    </ligand>
</feature>
<keyword evidence="7" id="KW-0963">Cytoplasm</keyword>
<dbReference type="GO" id="GO:0004521">
    <property type="term" value="F:RNA endonuclease activity"/>
    <property type="evidence" value="ECO:0007669"/>
    <property type="project" value="UniProtKB-UniRule"/>
</dbReference>
<dbReference type="PANTHER" id="PTHR46986">
    <property type="entry name" value="ENDORIBONUCLEASE YBEY, CHLOROPLASTIC"/>
    <property type="match status" value="1"/>
</dbReference>
<evidence type="ECO:0000256" key="5">
    <source>
        <dbReference type="ARBA" id="ARBA00022801"/>
    </source>
</evidence>
<name>A0A9D1TM63_9SPIO</name>
<evidence type="ECO:0000256" key="6">
    <source>
        <dbReference type="ARBA" id="ARBA00022833"/>
    </source>
</evidence>
<dbReference type="GO" id="GO:0004222">
    <property type="term" value="F:metalloendopeptidase activity"/>
    <property type="evidence" value="ECO:0007669"/>
    <property type="project" value="InterPro"/>
</dbReference>
<comment type="caution">
    <text evidence="8">The sequence shown here is derived from an EMBL/GenBank/DDBJ whole genome shotgun (WGS) entry which is preliminary data.</text>
</comment>
<evidence type="ECO:0000256" key="7">
    <source>
        <dbReference type="HAMAP-Rule" id="MF_00009"/>
    </source>
</evidence>
<feature type="binding site" evidence="7">
    <location>
        <position position="123"/>
    </location>
    <ligand>
        <name>Zn(2+)</name>
        <dbReference type="ChEBI" id="CHEBI:29105"/>
        <note>catalytic</note>
    </ligand>
</feature>
<reference evidence="8" key="1">
    <citation type="journal article" date="2021" name="PeerJ">
        <title>Extensive microbial diversity within the chicken gut microbiome revealed by metagenomics and culture.</title>
        <authorList>
            <person name="Gilroy R."/>
            <person name="Ravi A."/>
            <person name="Getino M."/>
            <person name="Pursley I."/>
            <person name="Horton D.L."/>
            <person name="Alikhan N.F."/>
            <person name="Baker D."/>
            <person name="Gharbi K."/>
            <person name="Hall N."/>
            <person name="Watson M."/>
            <person name="Adriaenssens E.M."/>
            <person name="Foster-Nyarko E."/>
            <person name="Jarju S."/>
            <person name="Secka A."/>
            <person name="Antonio M."/>
            <person name="Oren A."/>
            <person name="Chaudhuri R.R."/>
            <person name="La Ragione R."/>
            <person name="Hildebrand F."/>
            <person name="Pallen M.J."/>
        </authorList>
    </citation>
    <scope>NUCLEOTIDE SEQUENCE</scope>
    <source>
        <strain evidence="8">Gambia11-129</strain>
    </source>
</reference>
<dbReference type="HAMAP" id="MF_00009">
    <property type="entry name" value="Endoribonucl_YbeY"/>
    <property type="match status" value="1"/>
</dbReference>
<dbReference type="SUPFAM" id="SSF55486">
    <property type="entry name" value="Metalloproteases ('zincins'), catalytic domain"/>
    <property type="match status" value="1"/>
</dbReference>
<keyword evidence="4 7" id="KW-0255">Endonuclease</keyword>
<sequence length="160" mass="18725">MTTRKTEIYFESDEMRNEIDEGSVLSFIENASRALGLEGNFSLSFISDDEMRRLNNEYRNMDSSTDVLTFALDDDASFPSFDFEEKELGDIFISPSFIRKNSEEFSVPYSQELMRLVLHGMMHLMGYDHESNDFEKEEMLIKQEEILRAILLDKSLMQQK</sequence>
<keyword evidence="5 7" id="KW-0378">Hydrolase</keyword>
<evidence type="ECO:0000256" key="2">
    <source>
        <dbReference type="ARBA" id="ARBA00022722"/>
    </source>
</evidence>
<dbReference type="EC" id="3.1.-.-" evidence="7"/>
<keyword evidence="3 7" id="KW-0479">Metal-binding</keyword>
<comment type="similarity">
    <text evidence="1 7">Belongs to the endoribonuclease YbeY family.</text>
</comment>
<dbReference type="InterPro" id="IPR023091">
    <property type="entry name" value="MetalPrtase_cat_dom_sf_prd"/>
</dbReference>
<comment type="function">
    <text evidence="7">Single strand-specific metallo-endoribonuclease involved in late-stage 70S ribosome quality control and in maturation of the 3' terminus of the 16S rRNA.</text>
</comment>
<keyword evidence="6 7" id="KW-0862">Zinc</keyword>
<dbReference type="Pfam" id="PF02130">
    <property type="entry name" value="YbeY"/>
    <property type="match status" value="1"/>
</dbReference>
<dbReference type="GO" id="GO:0008270">
    <property type="term" value="F:zinc ion binding"/>
    <property type="evidence" value="ECO:0007669"/>
    <property type="project" value="UniProtKB-UniRule"/>
</dbReference>
<dbReference type="GO" id="GO:0006364">
    <property type="term" value="P:rRNA processing"/>
    <property type="evidence" value="ECO:0007669"/>
    <property type="project" value="UniProtKB-UniRule"/>
</dbReference>
<dbReference type="PANTHER" id="PTHR46986:SF1">
    <property type="entry name" value="ENDORIBONUCLEASE YBEY, CHLOROPLASTIC"/>
    <property type="match status" value="1"/>
</dbReference>
<dbReference type="Proteomes" id="UP000823936">
    <property type="component" value="Unassembled WGS sequence"/>
</dbReference>
<dbReference type="InterPro" id="IPR002036">
    <property type="entry name" value="YbeY"/>
</dbReference>
<evidence type="ECO:0000313" key="8">
    <source>
        <dbReference type="EMBL" id="HIV98354.1"/>
    </source>
</evidence>
<reference evidence="8" key="2">
    <citation type="submission" date="2021-04" db="EMBL/GenBank/DDBJ databases">
        <authorList>
            <person name="Gilroy R."/>
        </authorList>
    </citation>
    <scope>NUCLEOTIDE SEQUENCE</scope>
    <source>
        <strain evidence="8">Gambia11-129</strain>
    </source>
</reference>
<feature type="binding site" evidence="7">
    <location>
        <position position="119"/>
    </location>
    <ligand>
        <name>Zn(2+)</name>
        <dbReference type="ChEBI" id="CHEBI:29105"/>
        <note>catalytic</note>
    </ligand>
</feature>
<evidence type="ECO:0000313" key="9">
    <source>
        <dbReference type="Proteomes" id="UP000823936"/>
    </source>
</evidence>
<accession>A0A9D1TM63</accession>
<keyword evidence="7" id="KW-0690">Ribosome biogenesis</keyword>
<dbReference type="AlphaFoldDB" id="A0A9D1TM63"/>